<organism evidence="8 9">
    <name type="scientific">Leptonema illini DSM 21528</name>
    <dbReference type="NCBI Taxonomy" id="929563"/>
    <lineage>
        <taxon>Bacteria</taxon>
        <taxon>Pseudomonadati</taxon>
        <taxon>Spirochaetota</taxon>
        <taxon>Spirochaetia</taxon>
        <taxon>Leptospirales</taxon>
        <taxon>Leptospiraceae</taxon>
        <taxon>Leptonema</taxon>
    </lineage>
</organism>
<dbReference type="STRING" id="183.GCA_002009735_01645"/>
<dbReference type="InterPro" id="IPR001915">
    <property type="entry name" value="Peptidase_M48"/>
</dbReference>
<evidence type="ECO:0000256" key="5">
    <source>
        <dbReference type="ARBA" id="ARBA00023049"/>
    </source>
</evidence>
<name>H2CDQ3_9LEPT</name>
<feature type="domain" description="Peptidase M48" evidence="7">
    <location>
        <begin position="74"/>
        <end position="255"/>
    </location>
</feature>
<dbReference type="PANTHER" id="PTHR22726:SF1">
    <property type="entry name" value="METALLOENDOPEPTIDASE OMA1, MITOCHONDRIAL"/>
    <property type="match status" value="1"/>
</dbReference>
<comment type="cofactor">
    <cofactor evidence="6">
        <name>Zn(2+)</name>
        <dbReference type="ChEBI" id="CHEBI:29105"/>
    </cofactor>
    <text evidence="6">Binds 1 zinc ion per subunit.</text>
</comment>
<dbReference type="GO" id="GO:0046872">
    <property type="term" value="F:metal ion binding"/>
    <property type="evidence" value="ECO:0007669"/>
    <property type="project" value="UniProtKB-KW"/>
</dbReference>
<reference evidence="8 9" key="1">
    <citation type="submission" date="2011-10" db="EMBL/GenBank/DDBJ databases">
        <title>The Improved High-Quality Draft genome of Leptonema illini DSM 21528.</title>
        <authorList>
            <consortium name="US DOE Joint Genome Institute (JGI-PGF)"/>
            <person name="Lucas S."/>
            <person name="Copeland A."/>
            <person name="Lapidus A."/>
            <person name="Glavina del Rio T."/>
            <person name="Dalin E."/>
            <person name="Tice H."/>
            <person name="Bruce D."/>
            <person name="Goodwin L."/>
            <person name="Pitluck S."/>
            <person name="Peters L."/>
            <person name="Mikhailova N."/>
            <person name="Held B."/>
            <person name="Kyrpides N."/>
            <person name="Mavromatis K."/>
            <person name="Ivanova N."/>
            <person name="Markowitz V."/>
            <person name="Cheng J.-F."/>
            <person name="Hugenholtz P."/>
            <person name="Woyke T."/>
            <person name="Wu D."/>
            <person name="Gronow S."/>
            <person name="Wellnitz S."/>
            <person name="Brambilla E.-M."/>
            <person name="Klenk H.-P."/>
            <person name="Eisen J.A."/>
        </authorList>
    </citation>
    <scope>NUCLEOTIDE SEQUENCE [LARGE SCALE GENOMIC DNA]</scope>
    <source>
        <strain evidence="8 9">DSM 21528</strain>
    </source>
</reference>
<dbReference type="Pfam" id="PF01435">
    <property type="entry name" value="Peptidase_M48"/>
    <property type="match status" value="1"/>
</dbReference>
<gene>
    <name evidence="8" type="ORF">Lepil_2924</name>
</gene>
<keyword evidence="9" id="KW-1185">Reference proteome</keyword>
<dbReference type="InterPro" id="IPR051156">
    <property type="entry name" value="Mito/Outer_Membr_Metalloprot"/>
</dbReference>
<dbReference type="GO" id="GO:0051603">
    <property type="term" value="P:proteolysis involved in protein catabolic process"/>
    <property type="evidence" value="ECO:0007669"/>
    <property type="project" value="TreeGrafter"/>
</dbReference>
<sequence>MQRRSMFKWGPILIALVSLAVFYFRSESFENPITGRETRLGLSKDEEIALGLQGYNEVLSRSQVVESGPEVEMVRRVAKRLVNVVGDEGAGFEWKVSLVRSDEINAFCLPGGKIVVYTGILSVAQNEAGLATVMGHEIAHATSRHGAERMFDQGMVEIAMKGVQGSIEDLEPSQRQTILGIIGAGTKFGVLLPFSRKHELEADEIGLYYMTKAGYEPEEAVAFWKRMAEAGGAKPPEFASTHPSDDTRIRRLRELIPQIRERASGISNTSR</sequence>
<keyword evidence="5 6" id="KW-0482">Metalloprotease</keyword>
<dbReference type="GO" id="GO:0016020">
    <property type="term" value="C:membrane"/>
    <property type="evidence" value="ECO:0007669"/>
    <property type="project" value="TreeGrafter"/>
</dbReference>
<dbReference type="GO" id="GO:0004222">
    <property type="term" value="F:metalloendopeptidase activity"/>
    <property type="evidence" value="ECO:0007669"/>
    <property type="project" value="InterPro"/>
</dbReference>
<proteinExistence type="inferred from homology"/>
<evidence type="ECO:0000256" key="2">
    <source>
        <dbReference type="ARBA" id="ARBA00022723"/>
    </source>
</evidence>
<evidence type="ECO:0000256" key="3">
    <source>
        <dbReference type="ARBA" id="ARBA00022801"/>
    </source>
</evidence>
<dbReference type="EMBL" id="JH597773">
    <property type="protein sequence ID" value="EHQ07591.1"/>
    <property type="molecule type" value="Genomic_DNA"/>
</dbReference>
<keyword evidence="1 6" id="KW-0645">Protease</keyword>
<protein>
    <submittedName>
        <fullName evidence="8">Peptidase M48 Ste24p</fullName>
    </submittedName>
</protein>
<dbReference type="RefSeq" id="WP_002773611.1">
    <property type="nucleotide sequence ID" value="NZ_JH597773.1"/>
</dbReference>
<keyword evidence="2" id="KW-0479">Metal-binding</keyword>
<evidence type="ECO:0000259" key="7">
    <source>
        <dbReference type="Pfam" id="PF01435"/>
    </source>
</evidence>
<dbReference type="Gene3D" id="3.30.2010.10">
    <property type="entry name" value="Metalloproteases ('zincins'), catalytic domain"/>
    <property type="match status" value="1"/>
</dbReference>
<evidence type="ECO:0000256" key="4">
    <source>
        <dbReference type="ARBA" id="ARBA00022833"/>
    </source>
</evidence>
<accession>H2CDQ3</accession>
<keyword evidence="4 6" id="KW-0862">Zinc</keyword>
<evidence type="ECO:0000256" key="1">
    <source>
        <dbReference type="ARBA" id="ARBA00022670"/>
    </source>
</evidence>
<dbReference type="PANTHER" id="PTHR22726">
    <property type="entry name" value="METALLOENDOPEPTIDASE OMA1"/>
    <property type="match status" value="1"/>
</dbReference>
<evidence type="ECO:0000313" key="9">
    <source>
        <dbReference type="Proteomes" id="UP000005737"/>
    </source>
</evidence>
<dbReference type="AlphaFoldDB" id="H2CDQ3"/>
<keyword evidence="3 6" id="KW-0378">Hydrolase</keyword>
<comment type="similarity">
    <text evidence="6">Belongs to the peptidase M48 family.</text>
</comment>
<dbReference type="CDD" id="cd07331">
    <property type="entry name" value="M48C_Oma1_like"/>
    <property type="match status" value="1"/>
</dbReference>
<evidence type="ECO:0000256" key="6">
    <source>
        <dbReference type="RuleBase" id="RU003983"/>
    </source>
</evidence>
<evidence type="ECO:0000313" key="8">
    <source>
        <dbReference type="EMBL" id="EHQ07591.1"/>
    </source>
</evidence>
<dbReference type="Proteomes" id="UP000005737">
    <property type="component" value="Unassembled WGS sequence"/>
</dbReference>
<dbReference type="HOGENOM" id="CLU_029002_5_0_12"/>